<gene>
    <name evidence="1" type="ORF">NA56DRAFT_30993</name>
</gene>
<keyword evidence="2" id="KW-1185">Reference proteome</keyword>
<evidence type="ECO:0000313" key="2">
    <source>
        <dbReference type="Proteomes" id="UP000235672"/>
    </source>
</evidence>
<protein>
    <submittedName>
        <fullName evidence="1">Uncharacterized protein</fullName>
    </submittedName>
</protein>
<name>A0A2J6QD69_9HELO</name>
<organism evidence="1 2">
    <name type="scientific">Hyaloscypha hepaticicola</name>
    <dbReference type="NCBI Taxonomy" id="2082293"/>
    <lineage>
        <taxon>Eukaryota</taxon>
        <taxon>Fungi</taxon>
        <taxon>Dikarya</taxon>
        <taxon>Ascomycota</taxon>
        <taxon>Pezizomycotina</taxon>
        <taxon>Leotiomycetes</taxon>
        <taxon>Helotiales</taxon>
        <taxon>Hyaloscyphaceae</taxon>
        <taxon>Hyaloscypha</taxon>
    </lineage>
</organism>
<sequence length="127" mass="14601">MRLHSQILRRGATFADNRKFCLADWRCRQRVNCRAIRRERFCERPEDGKERKEKERTLRFGLLAFWQSRLSVSVCLSGAMGETAGGCGAPWATSAWEDRLEDGTMTITTPRLPSPLHAPSLPRWIPL</sequence>
<proteinExistence type="predicted"/>
<evidence type="ECO:0000313" key="1">
    <source>
        <dbReference type="EMBL" id="PMD24215.1"/>
    </source>
</evidence>
<accession>A0A2J6QD69</accession>
<dbReference type="AlphaFoldDB" id="A0A2J6QD69"/>
<dbReference type="Proteomes" id="UP000235672">
    <property type="component" value="Unassembled WGS sequence"/>
</dbReference>
<reference evidence="1 2" key="1">
    <citation type="submission" date="2016-05" db="EMBL/GenBank/DDBJ databases">
        <title>A degradative enzymes factory behind the ericoid mycorrhizal symbiosis.</title>
        <authorList>
            <consortium name="DOE Joint Genome Institute"/>
            <person name="Martino E."/>
            <person name="Morin E."/>
            <person name="Grelet G."/>
            <person name="Kuo A."/>
            <person name="Kohler A."/>
            <person name="Daghino S."/>
            <person name="Barry K."/>
            <person name="Choi C."/>
            <person name="Cichocki N."/>
            <person name="Clum A."/>
            <person name="Copeland A."/>
            <person name="Hainaut M."/>
            <person name="Haridas S."/>
            <person name="Labutti K."/>
            <person name="Lindquist E."/>
            <person name="Lipzen A."/>
            <person name="Khouja H.-R."/>
            <person name="Murat C."/>
            <person name="Ohm R."/>
            <person name="Olson A."/>
            <person name="Spatafora J."/>
            <person name="Veneault-Fourrey C."/>
            <person name="Henrissat B."/>
            <person name="Grigoriev I."/>
            <person name="Martin F."/>
            <person name="Perotto S."/>
        </authorList>
    </citation>
    <scope>NUCLEOTIDE SEQUENCE [LARGE SCALE GENOMIC DNA]</scope>
    <source>
        <strain evidence="1 2">UAMH 7357</strain>
    </source>
</reference>
<dbReference type="EMBL" id="KZ613473">
    <property type="protein sequence ID" value="PMD24215.1"/>
    <property type="molecule type" value="Genomic_DNA"/>
</dbReference>